<proteinExistence type="predicted"/>
<gene>
    <name evidence="1" type="ORF">Bravens_01225</name>
    <name evidence="2" type="ORF">CYJ40_01615</name>
</gene>
<dbReference type="Proteomes" id="UP000242755">
    <property type="component" value="Unassembled WGS sequence"/>
</dbReference>
<accession>A0A150H7W1</accession>
<evidence type="ECO:0000313" key="1">
    <source>
        <dbReference type="EMBL" id="KXZ58187.1"/>
    </source>
</evidence>
<evidence type="ECO:0000313" key="2">
    <source>
        <dbReference type="EMBL" id="PKY71383.1"/>
    </source>
</evidence>
<dbReference type="AlphaFoldDB" id="A0A150H7W1"/>
<dbReference type="EMBL" id="LQQC01000010">
    <property type="protein sequence ID" value="KXZ58187.1"/>
    <property type="molecule type" value="Genomic_DNA"/>
</dbReference>
<organism evidence="1 4">
    <name type="scientific">Brevibacterium ravenspurgense</name>
    <dbReference type="NCBI Taxonomy" id="479117"/>
    <lineage>
        <taxon>Bacteria</taxon>
        <taxon>Bacillati</taxon>
        <taxon>Actinomycetota</taxon>
        <taxon>Actinomycetes</taxon>
        <taxon>Micrococcales</taxon>
        <taxon>Brevibacteriaceae</taxon>
        <taxon>Brevibacterium</taxon>
    </lineage>
</organism>
<dbReference type="EMBL" id="PKGO01000001">
    <property type="protein sequence ID" value="PKY71383.1"/>
    <property type="molecule type" value="Genomic_DNA"/>
</dbReference>
<reference evidence="1 4" key="1">
    <citation type="submission" date="2016-01" db="EMBL/GenBank/DDBJ databases">
        <title>Use of Whole Genome Sequencing to ascertain that Brevibacterium massiliense (Roux, Raoult 2009) is a later heterotypic synonym of Brevibacterium ravenspurgense (Mages 2008).</title>
        <authorList>
            <person name="Bernier A.-M."/>
            <person name="Burdz T."/>
            <person name="Huynh C."/>
            <person name="Pachecho A.L."/>
            <person name="Wiebe D."/>
            <person name="Bonner C."/>
            <person name="Bernard K."/>
        </authorList>
    </citation>
    <scope>NUCLEOTIDE SEQUENCE [LARGE SCALE GENOMIC DNA]</scope>
    <source>
        <strain evidence="1 4">CCUG56047</strain>
    </source>
</reference>
<comment type="caution">
    <text evidence="1">The sequence shown here is derived from an EMBL/GenBank/DDBJ whole genome shotgun (WGS) entry which is preliminary data.</text>
</comment>
<reference evidence="2 3" key="2">
    <citation type="submission" date="2017-12" db="EMBL/GenBank/DDBJ databases">
        <title>Phylogenetic diversity of female urinary microbiome.</title>
        <authorList>
            <person name="Thomas-White K."/>
            <person name="Wolfe A.J."/>
        </authorList>
    </citation>
    <scope>NUCLEOTIDE SEQUENCE [LARGE SCALE GENOMIC DNA]</scope>
    <source>
        <strain evidence="2 3">UMB0426</strain>
    </source>
</reference>
<evidence type="ECO:0000313" key="3">
    <source>
        <dbReference type="Proteomes" id="UP000242755"/>
    </source>
</evidence>
<evidence type="ECO:0000313" key="4">
    <source>
        <dbReference type="Proteomes" id="UP000243589"/>
    </source>
</evidence>
<evidence type="ECO:0008006" key="5">
    <source>
        <dbReference type="Google" id="ProtNLM"/>
    </source>
</evidence>
<dbReference type="STRING" id="1176165.GCA_001584405_01051"/>
<name>A0A150H7W1_9MICO</name>
<protein>
    <recommendedName>
        <fullName evidence="5">DUF4177 domain-containing protein</fullName>
    </recommendedName>
</protein>
<dbReference type="InterPro" id="IPR043758">
    <property type="entry name" value="DUF5703"/>
</dbReference>
<dbReference type="PATRIC" id="fig|479117.4.peg.1220"/>
<dbReference type="Proteomes" id="UP000243589">
    <property type="component" value="Unassembled WGS sequence"/>
</dbReference>
<dbReference type="RefSeq" id="WP_062021377.1">
    <property type="nucleotide sequence ID" value="NZ_JAKRCZ010000001.1"/>
</dbReference>
<dbReference type="Pfam" id="PF18963">
    <property type="entry name" value="DUF5703"/>
    <property type="match status" value="1"/>
</dbReference>
<keyword evidence="4" id="KW-1185">Reference proteome</keyword>
<sequence length="64" mass="7464">MKREVEYEMRQVTFHPKISRSESLRALTEAADTGRWELARTVVGMGGQKTVWLRRRVMTVVRTA</sequence>